<keyword evidence="1" id="KW-0732">Signal</keyword>
<dbReference type="EMBL" id="PXXK01000453">
    <property type="protein sequence ID" value="RFN44177.1"/>
    <property type="molecule type" value="Genomic_DNA"/>
</dbReference>
<dbReference type="AlphaFoldDB" id="A0A395M8D7"/>
<evidence type="ECO:0000256" key="1">
    <source>
        <dbReference type="SAM" id="SignalP"/>
    </source>
</evidence>
<protein>
    <submittedName>
        <fullName evidence="2">Uncharacterized protein</fullName>
    </submittedName>
</protein>
<name>A0A395M8D7_9HYPO</name>
<sequence length="91" mass="9988">MKASIVLALPFLSLAAAAPAKVNKRIDLSKILEPLDCPIKVAKVIPKCFPYVDEGDEIMVDTLKICIEKLGANVERTVKLEEITCIYKSSI</sequence>
<feature type="signal peptide" evidence="1">
    <location>
        <begin position="1"/>
        <end position="17"/>
    </location>
</feature>
<proteinExistence type="predicted"/>
<accession>A0A395M8D7</accession>
<dbReference type="OrthoDB" id="5090416at2759"/>
<evidence type="ECO:0000313" key="3">
    <source>
        <dbReference type="Proteomes" id="UP000265631"/>
    </source>
</evidence>
<keyword evidence="3" id="KW-1185">Reference proteome</keyword>
<comment type="caution">
    <text evidence="2">The sequence shown here is derived from an EMBL/GenBank/DDBJ whole genome shotgun (WGS) entry which is preliminary data.</text>
</comment>
<dbReference type="Proteomes" id="UP000265631">
    <property type="component" value="Unassembled WGS sequence"/>
</dbReference>
<reference evidence="2 3" key="1">
    <citation type="journal article" date="2018" name="PLoS Pathog.">
        <title>Evolution of structural diversity of trichothecenes, a family of toxins produced by plant pathogenic and entomopathogenic fungi.</title>
        <authorList>
            <person name="Proctor R.H."/>
            <person name="McCormick S.P."/>
            <person name="Kim H.S."/>
            <person name="Cardoza R.E."/>
            <person name="Stanley A.M."/>
            <person name="Lindo L."/>
            <person name="Kelly A."/>
            <person name="Brown D.W."/>
            <person name="Lee T."/>
            <person name="Vaughan M.M."/>
            <person name="Alexander N.J."/>
            <person name="Busman M."/>
            <person name="Gutierrez S."/>
        </authorList>
    </citation>
    <scope>NUCLEOTIDE SEQUENCE [LARGE SCALE GENOMIC DNA]</scope>
    <source>
        <strain evidence="2 3">NRRL 13405</strain>
    </source>
</reference>
<feature type="chain" id="PRO_5017261805" evidence="1">
    <location>
        <begin position="18"/>
        <end position="91"/>
    </location>
</feature>
<gene>
    <name evidence="2" type="ORF">FIE12Z_11569</name>
</gene>
<evidence type="ECO:0000313" key="2">
    <source>
        <dbReference type="EMBL" id="RFN44177.1"/>
    </source>
</evidence>
<organism evidence="2 3">
    <name type="scientific">Fusarium flagelliforme</name>
    <dbReference type="NCBI Taxonomy" id="2675880"/>
    <lineage>
        <taxon>Eukaryota</taxon>
        <taxon>Fungi</taxon>
        <taxon>Dikarya</taxon>
        <taxon>Ascomycota</taxon>
        <taxon>Pezizomycotina</taxon>
        <taxon>Sordariomycetes</taxon>
        <taxon>Hypocreomycetidae</taxon>
        <taxon>Hypocreales</taxon>
        <taxon>Nectriaceae</taxon>
        <taxon>Fusarium</taxon>
        <taxon>Fusarium incarnatum-equiseti species complex</taxon>
    </lineage>
</organism>